<dbReference type="RefSeq" id="WP_311369829.1">
    <property type="nucleotide sequence ID" value="NZ_JAVRHX010000006.1"/>
</dbReference>
<dbReference type="InterPro" id="IPR037682">
    <property type="entry name" value="TonB_C"/>
</dbReference>
<evidence type="ECO:0000313" key="3">
    <source>
        <dbReference type="EMBL" id="MDT0596306.1"/>
    </source>
</evidence>
<evidence type="ECO:0000313" key="4">
    <source>
        <dbReference type="Proteomes" id="UP001253545"/>
    </source>
</evidence>
<keyword evidence="4" id="KW-1185">Reference proteome</keyword>
<name>A0ABU2ZVN8_9ALTE</name>
<dbReference type="PROSITE" id="PS52015">
    <property type="entry name" value="TONB_CTD"/>
    <property type="match status" value="1"/>
</dbReference>
<dbReference type="Proteomes" id="UP001253545">
    <property type="component" value="Unassembled WGS sequence"/>
</dbReference>
<feature type="signal peptide" evidence="1">
    <location>
        <begin position="1"/>
        <end position="22"/>
    </location>
</feature>
<evidence type="ECO:0000256" key="1">
    <source>
        <dbReference type="SAM" id="SignalP"/>
    </source>
</evidence>
<reference evidence="3 4" key="1">
    <citation type="submission" date="2023-09" db="EMBL/GenBank/DDBJ databases">
        <authorList>
            <person name="Rey-Velasco X."/>
        </authorList>
    </citation>
    <scope>NUCLEOTIDE SEQUENCE [LARGE SCALE GENOMIC DNA]</scope>
    <source>
        <strain evidence="3 4">P117</strain>
    </source>
</reference>
<keyword evidence="1" id="KW-0732">Signal</keyword>
<dbReference type="Gene3D" id="3.30.1150.10">
    <property type="match status" value="1"/>
</dbReference>
<feature type="chain" id="PRO_5047375927" evidence="1">
    <location>
        <begin position="23"/>
        <end position="356"/>
    </location>
</feature>
<organism evidence="3 4">
    <name type="scientific">Glaciecola petra</name>
    <dbReference type="NCBI Taxonomy" id="3075602"/>
    <lineage>
        <taxon>Bacteria</taxon>
        <taxon>Pseudomonadati</taxon>
        <taxon>Pseudomonadota</taxon>
        <taxon>Gammaproteobacteria</taxon>
        <taxon>Alteromonadales</taxon>
        <taxon>Alteromonadaceae</taxon>
        <taxon>Glaciecola</taxon>
    </lineage>
</organism>
<accession>A0ABU2ZVN8</accession>
<feature type="domain" description="TonB C-terminal" evidence="2">
    <location>
        <begin position="37"/>
        <end position="134"/>
    </location>
</feature>
<protein>
    <submittedName>
        <fullName evidence="3">Energy transducer TonB</fullName>
    </submittedName>
</protein>
<evidence type="ECO:0000259" key="2">
    <source>
        <dbReference type="PROSITE" id="PS52015"/>
    </source>
</evidence>
<dbReference type="Pfam" id="PF03544">
    <property type="entry name" value="TonB_C"/>
    <property type="match status" value="1"/>
</dbReference>
<proteinExistence type="predicted"/>
<gene>
    <name evidence="3" type="ORF">RM552_15740</name>
</gene>
<dbReference type="SUPFAM" id="SSF74653">
    <property type="entry name" value="TolA/TonB C-terminal domain"/>
    <property type="match status" value="1"/>
</dbReference>
<sequence>MNKLSKFALITSLAMGTSFSFAQTQPTTNIDLAETGAIYTPAKVTFRPEVGFPTKARKGALDAHITVRYDVDTSGKASNIHLVRTTGTKAYEALVLGNMEDWEITPAMQNGTPVAQENQFYDFIYYTTRTSGRELAPTMRANFQKAYRHLRGLLKDEKYEEFAEFADLLFQANISNFIETRQLWLLHNAYLNRTDGSIHDKIHSLEKALTGRPRTDKGTKLQTRIRANLFKLYVENAQYFDARFQFYQIQESEYGAELVQELGPMLDEVESKLVSIEPLTATVKIRENEIARYILSRSSFSLSTSAPVKSSELRCDGFNVKFDYAENTTYTTPQDWGYCELVVESEDKAEVTISEV</sequence>
<comment type="caution">
    <text evidence="3">The sequence shown here is derived from an EMBL/GenBank/DDBJ whole genome shotgun (WGS) entry which is preliminary data.</text>
</comment>
<dbReference type="EMBL" id="JAVRHX010000006">
    <property type="protein sequence ID" value="MDT0596306.1"/>
    <property type="molecule type" value="Genomic_DNA"/>
</dbReference>